<evidence type="ECO:0000313" key="2">
    <source>
        <dbReference type="EMBL" id="TID13769.1"/>
    </source>
</evidence>
<gene>
    <name evidence="2" type="ORF">E6O75_ATG01747</name>
</gene>
<sequence>MARSPVGQSPPAQSNSEPIELSMIASSAVANPVNLQSSQTHPLEERRWTTALRKASPTHRQQWQTQWWF</sequence>
<dbReference type="AlphaFoldDB" id="A0A4Z1NGX5"/>
<organism evidence="2 3">
    <name type="scientific">Venturia nashicola</name>
    <dbReference type="NCBI Taxonomy" id="86259"/>
    <lineage>
        <taxon>Eukaryota</taxon>
        <taxon>Fungi</taxon>
        <taxon>Dikarya</taxon>
        <taxon>Ascomycota</taxon>
        <taxon>Pezizomycotina</taxon>
        <taxon>Dothideomycetes</taxon>
        <taxon>Pleosporomycetidae</taxon>
        <taxon>Venturiales</taxon>
        <taxon>Venturiaceae</taxon>
        <taxon>Venturia</taxon>
    </lineage>
</organism>
<evidence type="ECO:0000313" key="3">
    <source>
        <dbReference type="Proteomes" id="UP000298493"/>
    </source>
</evidence>
<accession>A0A4Z1NGX5</accession>
<protein>
    <submittedName>
        <fullName evidence="2">Uncharacterized protein</fullName>
    </submittedName>
</protein>
<dbReference type="EMBL" id="SNSC02000025">
    <property type="protein sequence ID" value="TID13769.1"/>
    <property type="molecule type" value="Genomic_DNA"/>
</dbReference>
<reference evidence="2 3" key="1">
    <citation type="submission" date="2019-04" db="EMBL/GenBank/DDBJ databases">
        <title>High contiguity whole genome sequence and gene annotation resource for two Venturia nashicola isolates.</title>
        <authorList>
            <person name="Prokchorchik M."/>
            <person name="Won K."/>
            <person name="Lee Y."/>
            <person name="Choi E.D."/>
            <person name="Segonzac C."/>
            <person name="Sohn K.H."/>
        </authorList>
    </citation>
    <scope>NUCLEOTIDE SEQUENCE [LARGE SCALE GENOMIC DNA]</scope>
    <source>
        <strain evidence="2 3">PRI2</strain>
    </source>
</reference>
<feature type="compositionally biased region" description="Polar residues" evidence="1">
    <location>
        <begin position="1"/>
        <end position="17"/>
    </location>
</feature>
<keyword evidence="3" id="KW-1185">Reference proteome</keyword>
<proteinExistence type="predicted"/>
<name>A0A4Z1NGX5_9PEZI</name>
<comment type="caution">
    <text evidence="2">The sequence shown here is derived from an EMBL/GenBank/DDBJ whole genome shotgun (WGS) entry which is preliminary data.</text>
</comment>
<evidence type="ECO:0000256" key="1">
    <source>
        <dbReference type="SAM" id="MobiDB-lite"/>
    </source>
</evidence>
<dbReference type="Proteomes" id="UP000298493">
    <property type="component" value="Unassembled WGS sequence"/>
</dbReference>
<feature type="region of interest" description="Disordered" evidence="1">
    <location>
        <begin position="1"/>
        <end position="20"/>
    </location>
</feature>